<feature type="compositionally biased region" description="Polar residues" evidence="1">
    <location>
        <begin position="69"/>
        <end position="86"/>
    </location>
</feature>
<dbReference type="EMBL" id="LVLJ01003725">
    <property type="protein sequence ID" value="OAE19998.1"/>
    <property type="molecule type" value="Genomic_DNA"/>
</dbReference>
<proteinExistence type="predicted"/>
<feature type="compositionally biased region" description="Polar residues" evidence="1">
    <location>
        <begin position="1"/>
        <end position="17"/>
    </location>
</feature>
<accession>A0A176VGC6</accession>
<feature type="region of interest" description="Disordered" evidence="1">
    <location>
        <begin position="1"/>
        <end position="20"/>
    </location>
</feature>
<organism evidence="2 3">
    <name type="scientific">Marchantia polymorpha subsp. ruderalis</name>
    <dbReference type="NCBI Taxonomy" id="1480154"/>
    <lineage>
        <taxon>Eukaryota</taxon>
        <taxon>Viridiplantae</taxon>
        <taxon>Streptophyta</taxon>
        <taxon>Embryophyta</taxon>
        <taxon>Marchantiophyta</taxon>
        <taxon>Marchantiopsida</taxon>
        <taxon>Marchantiidae</taxon>
        <taxon>Marchantiales</taxon>
        <taxon>Marchantiaceae</taxon>
        <taxon>Marchantia</taxon>
    </lineage>
</organism>
<evidence type="ECO:0000313" key="3">
    <source>
        <dbReference type="Proteomes" id="UP000077202"/>
    </source>
</evidence>
<feature type="compositionally biased region" description="Basic and acidic residues" evidence="1">
    <location>
        <begin position="132"/>
        <end position="142"/>
    </location>
</feature>
<dbReference type="Proteomes" id="UP000077202">
    <property type="component" value="Unassembled WGS sequence"/>
</dbReference>
<evidence type="ECO:0000313" key="2">
    <source>
        <dbReference type="EMBL" id="OAE19998.1"/>
    </source>
</evidence>
<protein>
    <submittedName>
        <fullName evidence="2">Uncharacterized protein</fullName>
    </submittedName>
</protein>
<feature type="region of interest" description="Disordered" evidence="1">
    <location>
        <begin position="61"/>
        <end position="86"/>
    </location>
</feature>
<feature type="region of interest" description="Disordered" evidence="1">
    <location>
        <begin position="121"/>
        <end position="142"/>
    </location>
</feature>
<dbReference type="AlphaFoldDB" id="A0A176VGC6"/>
<comment type="caution">
    <text evidence="2">The sequence shown here is derived from an EMBL/GenBank/DDBJ whole genome shotgun (WGS) entry which is preliminary data.</text>
</comment>
<reference evidence="2" key="1">
    <citation type="submission" date="2016-03" db="EMBL/GenBank/DDBJ databases">
        <title>Mechanisms controlling the formation of the plant cell surface in tip-growing cells are functionally conserved among land plants.</title>
        <authorList>
            <person name="Honkanen S."/>
            <person name="Jones V.A."/>
            <person name="Morieri G."/>
            <person name="Champion C."/>
            <person name="Hetherington A.J."/>
            <person name="Kelly S."/>
            <person name="Saint-Marcoux D."/>
            <person name="Proust H."/>
            <person name="Prescott H."/>
            <person name="Dolan L."/>
        </authorList>
    </citation>
    <scope>NUCLEOTIDE SEQUENCE [LARGE SCALE GENOMIC DNA]</scope>
    <source>
        <tissue evidence="2">Whole gametophyte</tissue>
    </source>
</reference>
<evidence type="ECO:0000256" key="1">
    <source>
        <dbReference type="SAM" id="MobiDB-lite"/>
    </source>
</evidence>
<gene>
    <name evidence="2" type="ORF">AXG93_3213s1000</name>
</gene>
<keyword evidence="3" id="KW-1185">Reference proteome</keyword>
<name>A0A176VGC6_MARPO</name>
<sequence length="236" mass="26154">MFCQIERNQNGDWQSGGSVKKTVAPTNVSAEVAVDEPTQPVVTKGPHMVQVEVPAHVTLEPSKKRTKIASPNSLSSKHTRSVGSENVPQLKIGEEEATEFTLSEAILEQIVAEVGGIVRNLAKEPRPPPPEEEVRSEIRTKTSSEEVKPLEITFLEFLHDSVVPLLKYLDTKREKYIVRKESGSYVELIRNRTKLKRVVAMKRKWAATAMAKERAASSAAECAAAKATLQEQEDQL</sequence>